<organism evidence="3 4">
    <name type="scientific">Geotalea uraniireducens (strain Rf4)</name>
    <name type="common">Geobacter uraniireducens</name>
    <dbReference type="NCBI Taxonomy" id="351605"/>
    <lineage>
        <taxon>Bacteria</taxon>
        <taxon>Pseudomonadati</taxon>
        <taxon>Thermodesulfobacteriota</taxon>
        <taxon>Desulfuromonadia</taxon>
        <taxon>Geobacterales</taxon>
        <taxon>Geobacteraceae</taxon>
        <taxon>Geotalea</taxon>
    </lineage>
</organism>
<evidence type="ECO:0000313" key="4">
    <source>
        <dbReference type="Proteomes" id="UP000006695"/>
    </source>
</evidence>
<dbReference type="PANTHER" id="PTHR33755">
    <property type="entry name" value="TOXIN PARE1-RELATED"/>
    <property type="match status" value="1"/>
</dbReference>
<dbReference type="HOGENOM" id="CLU_147162_4_0_7"/>
<dbReference type="Gene3D" id="3.30.2310.20">
    <property type="entry name" value="RelE-like"/>
    <property type="match status" value="1"/>
</dbReference>
<dbReference type="OrthoDB" id="9798046at2"/>
<keyword evidence="4" id="KW-1185">Reference proteome</keyword>
<dbReference type="RefSeq" id="WP_011938401.1">
    <property type="nucleotide sequence ID" value="NC_009483.1"/>
</dbReference>
<gene>
    <name evidence="3" type="ordered locus">Gura_1487</name>
</gene>
<accession>A5GE31</accession>
<dbReference type="InterPro" id="IPR035093">
    <property type="entry name" value="RelE/ParE_toxin_dom_sf"/>
</dbReference>
<dbReference type="InterPro" id="IPR051803">
    <property type="entry name" value="TA_system_RelE-like_toxin"/>
</dbReference>
<comment type="similarity">
    <text evidence="1">Belongs to the RelE toxin family.</text>
</comment>
<sequence>MNFAVKLTAQAERDLLDIYRYVAANDAPAKAEGLLDNLEKVIESLETLPQRGHCPPELERIGMMEYRELFFKPYRVIYRITGKDVCVYAVLDGRRDIPDLLQERMLR</sequence>
<proteinExistence type="inferred from homology"/>
<dbReference type="KEGG" id="gur:Gura_1487"/>
<keyword evidence="2" id="KW-1277">Toxin-antitoxin system</keyword>
<name>A5GE31_GEOUR</name>
<protein>
    <submittedName>
        <fullName evidence="3">Plasmid stabilization system</fullName>
    </submittedName>
</protein>
<dbReference type="STRING" id="351605.Gura_1487"/>
<reference evidence="3 4" key="1">
    <citation type="submission" date="2007-05" db="EMBL/GenBank/DDBJ databases">
        <title>Complete sequence of Geobacter uraniireducens Rf4.</title>
        <authorList>
            <consortium name="US DOE Joint Genome Institute"/>
            <person name="Copeland A."/>
            <person name="Lucas S."/>
            <person name="Lapidus A."/>
            <person name="Barry K."/>
            <person name="Detter J.C."/>
            <person name="Glavina del Rio T."/>
            <person name="Hammon N."/>
            <person name="Israni S."/>
            <person name="Dalin E."/>
            <person name="Tice H."/>
            <person name="Pitluck S."/>
            <person name="Chertkov O."/>
            <person name="Brettin T."/>
            <person name="Bruce D."/>
            <person name="Han C."/>
            <person name="Schmutz J."/>
            <person name="Larimer F."/>
            <person name="Land M."/>
            <person name="Hauser L."/>
            <person name="Kyrpides N."/>
            <person name="Mikhailova N."/>
            <person name="Shelobolina E."/>
            <person name="Aklujkar M."/>
            <person name="Lovley D."/>
            <person name="Richardson P."/>
        </authorList>
    </citation>
    <scope>NUCLEOTIDE SEQUENCE [LARGE SCALE GENOMIC DNA]</scope>
    <source>
        <strain evidence="3 4">Rf4</strain>
    </source>
</reference>
<dbReference type="EMBL" id="CP000698">
    <property type="protein sequence ID" value="ABQ25686.1"/>
    <property type="molecule type" value="Genomic_DNA"/>
</dbReference>
<evidence type="ECO:0000256" key="1">
    <source>
        <dbReference type="ARBA" id="ARBA00006226"/>
    </source>
</evidence>
<dbReference type="AlphaFoldDB" id="A5GE31"/>
<dbReference type="Proteomes" id="UP000006695">
    <property type="component" value="Chromosome"/>
</dbReference>
<dbReference type="InterPro" id="IPR007712">
    <property type="entry name" value="RelE/ParE_toxin"/>
</dbReference>
<evidence type="ECO:0000256" key="2">
    <source>
        <dbReference type="ARBA" id="ARBA00022649"/>
    </source>
</evidence>
<dbReference type="SUPFAM" id="SSF143011">
    <property type="entry name" value="RelE-like"/>
    <property type="match status" value="1"/>
</dbReference>
<dbReference type="Pfam" id="PF05016">
    <property type="entry name" value="ParE_toxin"/>
    <property type="match status" value="1"/>
</dbReference>
<evidence type="ECO:0000313" key="3">
    <source>
        <dbReference type="EMBL" id="ABQ25686.1"/>
    </source>
</evidence>